<keyword evidence="3" id="KW-1185">Reference proteome</keyword>
<organism evidence="2 3">
    <name type="scientific">Blautia aquisgranensis</name>
    <dbReference type="NCBI Taxonomy" id="3133153"/>
    <lineage>
        <taxon>Bacteria</taxon>
        <taxon>Bacillati</taxon>
        <taxon>Bacillota</taxon>
        <taxon>Clostridia</taxon>
        <taxon>Lachnospirales</taxon>
        <taxon>Lachnospiraceae</taxon>
        <taxon>Blautia</taxon>
    </lineage>
</organism>
<evidence type="ECO:0000313" key="3">
    <source>
        <dbReference type="Proteomes" id="UP001473063"/>
    </source>
</evidence>
<dbReference type="SUPFAM" id="SSF81301">
    <property type="entry name" value="Nucleotidyltransferase"/>
    <property type="match status" value="1"/>
</dbReference>
<comment type="caution">
    <text evidence="2">The sequence shown here is derived from an EMBL/GenBank/DDBJ whole genome shotgun (WGS) entry which is preliminary data.</text>
</comment>
<accession>A0ABV1BB91</accession>
<dbReference type="EMBL" id="JBBMEJ010000002">
    <property type="protein sequence ID" value="MEQ2369900.1"/>
    <property type="molecule type" value="Genomic_DNA"/>
</dbReference>
<dbReference type="CDD" id="cd05403">
    <property type="entry name" value="NT_KNTase_like"/>
    <property type="match status" value="1"/>
</dbReference>
<dbReference type="Pfam" id="PF18765">
    <property type="entry name" value="Polbeta"/>
    <property type="match status" value="1"/>
</dbReference>
<dbReference type="RefSeq" id="WP_178643261.1">
    <property type="nucleotide sequence ID" value="NZ_JBBMEJ010000002.1"/>
</dbReference>
<dbReference type="Proteomes" id="UP001473063">
    <property type="component" value="Unassembled WGS sequence"/>
</dbReference>
<evidence type="ECO:0000259" key="1">
    <source>
        <dbReference type="Pfam" id="PF18765"/>
    </source>
</evidence>
<name>A0ABV1BB91_9FIRM</name>
<gene>
    <name evidence="2" type="ORF">WMO28_02910</name>
</gene>
<dbReference type="InterPro" id="IPR043519">
    <property type="entry name" value="NT_sf"/>
</dbReference>
<dbReference type="Gene3D" id="3.30.460.10">
    <property type="entry name" value="Beta Polymerase, domain 2"/>
    <property type="match status" value="1"/>
</dbReference>
<reference evidence="2 3" key="1">
    <citation type="submission" date="2024-03" db="EMBL/GenBank/DDBJ databases">
        <title>Human intestinal bacterial collection.</title>
        <authorList>
            <person name="Pauvert C."/>
            <person name="Hitch T.C.A."/>
            <person name="Clavel T."/>
        </authorList>
    </citation>
    <scope>NUCLEOTIDE SEQUENCE [LARGE SCALE GENOMIC DNA]</scope>
    <source>
        <strain evidence="2 3">CLA-JM-H16</strain>
    </source>
</reference>
<evidence type="ECO:0000313" key="2">
    <source>
        <dbReference type="EMBL" id="MEQ2369900.1"/>
    </source>
</evidence>
<sequence>MENTGINPKVIAEIRNFAKLYEVRKVILFGSRARGDFRRTSDIDLAVSGGDFNRFALDVDEETSTLLEYDIVNLDAEMQDELRESIKKEGRILYEKI</sequence>
<proteinExistence type="predicted"/>
<feature type="domain" description="Polymerase beta nucleotidyltransferase" evidence="1">
    <location>
        <begin position="13"/>
        <end position="96"/>
    </location>
</feature>
<protein>
    <submittedName>
        <fullName evidence="2">Nucleotidyltransferase domain-containing protein</fullName>
    </submittedName>
</protein>
<dbReference type="InterPro" id="IPR041633">
    <property type="entry name" value="Polbeta"/>
</dbReference>